<dbReference type="AlphaFoldDB" id="A0A448SQY5"/>
<evidence type="ECO:0000259" key="7">
    <source>
        <dbReference type="Pfam" id="PF13505"/>
    </source>
</evidence>
<dbReference type="PROSITE" id="PS00694">
    <property type="entry name" value="ENT_VIR_OMP_1"/>
    <property type="match status" value="1"/>
</dbReference>
<evidence type="ECO:0000313" key="9">
    <source>
        <dbReference type="Proteomes" id="UP000270487"/>
    </source>
</evidence>
<dbReference type="Pfam" id="PF13505">
    <property type="entry name" value="OMP_b-brl"/>
    <property type="match status" value="1"/>
</dbReference>
<dbReference type="NCBIfam" id="TIGR01414">
    <property type="entry name" value="autotrans_barl"/>
    <property type="match status" value="1"/>
</dbReference>
<dbReference type="PROSITE" id="PS00695">
    <property type="entry name" value="ENT_VIR_OMP_2"/>
    <property type="match status" value="1"/>
</dbReference>
<comment type="subcellular location">
    <subcellularLocation>
        <location evidence="1">Cell outer membrane</location>
        <topology evidence="1">Multi-pass membrane protein</topology>
    </subcellularLocation>
</comment>
<evidence type="ECO:0000256" key="5">
    <source>
        <dbReference type="ARBA" id="ARBA00023136"/>
    </source>
</evidence>
<dbReference type="SUPFAM" id="SSF56925">
    <property type="entry name" value="OMPA-like"/>
    <property type="match status" value="1"/>
</dbReference>
<proteinExistence type="predicted"/>
<name>A0A448SQY5_SERFO</name>
<keyword evidence="5" id="KW-0472">Membrane</keyword>
<protein>
    <submittedName>
        <fullName evidence="8">Attachment invasion locus protein</fullName>
    </submittedName>
</protein>
<evidence type="ECO:0000256" key="2">
    <source>
        <dbReference type="ARBA" id="ARBA00022452"/>
    </source>
</evidence>
<dbReference type="GO" id="GO:0009279">
    <property type="term" value="C:cell outer membrane"/>
    <property type="evidence" value="ECO:0007669"/>
    <property type="project" value="UniProtKB-SubCell"/>
</dbReference>
<dbReference type="InterPro" id="IPR006315">
    <property type="entry name" value="OM_autotransptr_brl_dom"/>
</dbReference>
<gene>
    <name evidence="8" type="primary">ail</name>
    <name evidence="8" type="ORF">NCTC13193_02912</name>
</gene>
<evidence type="ECO:0000256" key="4">
    <source>
        <dbReference type="ARBA" id="ARBA00022729"/>
    </source>
</evidence>
<accession>A0A448SQY5</accession>
<dbReference type="InterPro" id="IPR051723">
    <property type="entry name" value="Bact_OM_Invasion-Related"/>
</dbReference>
<dbReference type="EMBL" id="LR134492">
    <property type="protein sequence ID" value="VEI70176.1"/>
    <property type="molecule type" value="Genomic_DNA"/>
</dbReference>
<organism evidence="8 9">
    <name type="scientific">Serratia fonticola</name>
    <dbReference type="NCBI Taxonomy" id="47917"/>
    <lineage>
        <taxon>Bacteria</taxon>
        <taxon>Pseudomonadati</taxon>
        <taxon>Pseudomonadota</taxon>
        <taxon>Gammaproteobacteria</taxon>
        <taxon>Enterobacterales</taxon>
        <taxon>Yersiniaceae</taxon>
        <taxon>Serratia</taxon>
    </lineage>
</organism>
<evidence type="ECO:0000313" key="8">
    <source>
        <dbReference type="EMBL" id="VEI70176.1"/>
    </source>
</evidence>
<feature type="chain" id="PRO_5019202744" evidence="6">
    <location>
        <begin position="23"/>
        <end position="181"/>
    </location>
</feature>
<dbReference type="PRINTS" id="PR00316">
    <property type="entry name" value="ENTEROVIROMP"/>
</dbReference>
<keyword evidence="4 6" id="KW-0732">Signal</keyword>
<feature type="signal peptide" evidence="6">
    <location>
        <begin position="1"/>
        <end position="22"/>
    </location>
</feature>
<dbReference type="PANTHER" id="PTHR35892:SF2">
    <property type="entry name" value="OUTER MEMBRANE PROTEIN PAGN"/>
    <property type="match status" value="1"/>
</dbReference>
<keyword evidence="2" id="KW-1134">Transmembrane beta strand</keyword>
<evidence type="ECO:0000256" key="6">
    <source>
        <dbReference type="SAM" id="SignalP"/>
    </source>
</evidence>
<dbReference type="RefSeq" id="WP_141132195.1">
    <property type="nucleotide sequence ID" value="NZ_CAMISI010000002.1"/>
</dbReference>
<dbReference type="Gene3D" id="2.40.160.20">
    <property type="match status" value="1"/>
</dbReference>
<keyword evidence="3" id="KW-0812">Transmembrane</keyword>
<feature type="domain" description="Outer membrane protein beta-barrel" evidence="7">
    <location>
        <begin position="9"/>
        <end position="181"/>
    </location>
</feature>
<evidence type="ECO:0000256" key="3">
    <source>
        <dbReference type="ARBA" id="ARBA00022692"/>
    </source>
</evidence>
<dbReference type="Proteomes" id="UP000270487">
    <property type="component" value="Chromosome"/>
</dbReference>
<dbReference type="InterPro" id="IPR000758">
    <property type="entry name" value="Enterovir_OMP"/>
</dbReference>
<evidence type="ECO:0000256" key="1">
    <source>
        <dbReference type="ARBA" id="ARBA00004571"/>
    </source>
</evidence>
<dbReference type="GO" id="GO:0044384">
    <property type="term" value="C:host outer membrane"/>
    <property type="evidence" value="ECO:0007669"/>
    <property type="project" value="InterPro"/>
</dbReference>
<sequence>MQKTYLSVLLAGAMALSFGVQAAGESTISLGYAQSHVKVDGNSLNENPKGFNLKYRYEMDNNLGFITSFTYTTQSYDYYYGSNKVGDGDLKYYSLTAGPAYRFNDYISAYGLIGFGHGKATSNVSMLGYSANTEESKTSVAYGAGLQFNVTPNIALDAHYEYSKLGDFKVGTWTVGAGYRF</sequence>
<dbReference type="PANTHER" id="PTHR35892">
    <property type="entry name" value="OUTER MEMBRANE PROTEIN PAGN-RELATED"/>
    <property type="match status" value="1"/>
</dbReference>
<dbReference type="InterPro" id="IPR027385">
    <property type="entry name" value="Beta-barrel_OMP"/>
</dbReference>
<dbReference type="InterPro" id="IPR011250">
    <property type="entry name" value="OMP/PagP_B-barrel"/>
</dbReference>
<reference evidence="8 9" key="1">
    <citation type="submission" date="2018-12" db="EMBL/GenBank/DDBJ databases">
        <authorList>
            <consortium name="Pathogen Informatics"/>
        </authorList>
    </citation>
    <scope>NUCLEOTIDE SEQUENCE [LARGE SCALE GENOMIC DNA]</scope>
    <source>
        <strain evidence="8 9">NCTC13193</strain>
    </source>
</reference>